<organism evidence="5 6">
    <name type="scientific">Alcanivorax jadensis T9</name>
    <dbReference type="NCBI Taxonomy" id="1177181"/>
    <lineage>
        <taxon>Bacteria</taxon>
        <taxon>Pseudomonadati</taxon>
        <taxon>Pseudomonadota</taxon>
        <taxon>Gammaproteobacteria</taxon>
        <taxon>Oceanospirillales</taxon>
        <taxon>Alcanivoracaceae</taxon>
        <taxon>Alcanivorax</taxon>
    </lineage>
</organism>
<comment type="similarity">
    <text evidence="4">Belongs to the HAD-like hydrolase superfamily. MasA/MtnC family.</text>
</comment>
<dbReference type="SFLD" id="SFLDF00044">
    <property type="entry name" value="enolase-phosphatase"/>
    <property type="match status" value="1"/>
</dbReference>
<comment type="catalytic activity">
    <reaction evidence="4">
        <text>5-methylsulfanyl-2,3-dioxopentyl phosphate + H2O = 1,2-dihydroxy-5-(methylsulfanyl)pent-1-en-3-one + phosphate</text>
        <dbReference type="Rhea" id="RHEA:21700"/>
        <dbReference type="ChEBI" id="CHEBI:15377"/>
        <dbReference type="ChEBI" id="CHEBI:43474"/>
        <dbReference type="ChEBI" id="CHEBI:49252"/>
        <dbReference type="ChEBI" id="CHEBI:58828"/>
        <dbReference type="EC" id="3.1.3.77"/>
    </reaction>
</comment>
<name>A0ABR4WGT3_9GAMM</name>
<reference evidence="5 6" key="1">
    <citation type="submission" date="2012-09" db="EMBL/GenBank/DDBJ databases">
        <title>Genome Sequence of alkane-degrading Bacterium Alcanivorax jadensis T9.</title>
        <authorList>
            <person name="Lai Q."/>
            <person name="Shao Z."/>
        </authorList>
    </citation>
    <scope>NUCLEOTIDE SEQUENCE [LARGE SCALE GENOMIC DNA]</scope>
    <source>
        <strain evidence="5 6">T9</strain>
    </source>
</reference>
<comment type="function">
    <text evidence="4">Bifunctional enzyme that catalyzes the enolization of 2,3-diketo-5-methylthiopentyl-1-phosphate (DK-MTP-1-P) into the intermediate 2-hydroxy-3-keto-5-methylthiopentenyl-1-phosphate (HK-MTPenyl-1-P), which is then dephosphorylated to form the acireductone 1,2-dihydroxy-3-keto-5-methylthiopentene (DHK-MTPene).</text>
</comment>
<comment type="pathway">
    <text evidence="4">Amino-acid biosynthesis; L-methionine biosynthesis via salvage pathway; L-methionine from S-methyl-5-thio-alpha-D-ribose 1-phosphate: step 3/6.</text>
</comment>
<dbReference type="InterPro" id="IPR023943">
    <property type="entry name" value="Enolase-ppase_E1"/>
</dbReference>
<dbReference type="SFLD" id="SFLDG01133">
    <property type="entry name" value="C1.5.4:_Enolase-phosphatase_Li"/>
    <property type="match status" value="1"/>
</dbReference>
<dbReference type="HAMAP" id="MF_01681">
    <property type="entry name" value="Salvage_MtnC"/>
    <property type="match status" value="1"/>
</dbReference>
<dbReference type="CDD" id="cd01629">
    <property type="entry name" value="HAD_EP"/>
    <property type="match status" value="1"/>
</dbReference>
<dbReference type="NCBIfam" id="TIGR01691">
    <property type="entry name" value="enolase-ppase"/>
    <property type="match status" value="1"/>
</dbReference>
<keyword evidence="1 4" id="KW-0028">Amino-acid biosynthesis</keyword>
<dbReference type="EC" id="3.1.3.77" evidence="4"/>
<evidence type="ECO:0000256" key="4">
    <source>
        <dbReference type="HAMAP-Rule" id="MF_01681"/>
    </source>
</evidence>
<protein>
    <recommendedName>
        <fullName evidence="4">Enolase-phosphatase E1</fullName>
        <ecNumber evidence="4">3.1.3.77</ecNumber>
    </recommendedName>
    <alternativeName>
        <fullName evidence="4">2,3-diketo-5-methylthio-1-phosphopentane phosphatase</fullName>
    </alternativeName>
</protein>
<dbReference type="InterPro" id="IPR036412">
    <property type="entry name" value="HAD-like_sf"/>
</dbReference>
<dbReference type="Proteomes" id="UP000029443">
    <property type="component" value="Unassembled WGS sequence"/>
</dbReference>
<evidence type="ECO:0000313" key="6">
    <source>
        <dbReference type="Proteomes" id="UP000029443"/>
    </source>
</evidence>
<dbReference type="SFLD" id="SFLDS00003">
    <property type="entry name" value="Haloacid_Dehalogenase"/>
    <property type="match status" value="1"/>
</dbReference>
<dbReference type="PRINTS" id="PR00413">
    <property type="entry name" value="HADHALOGNASE"/>
</dbReference>
<keyword evidence="3 4" id="KW-0486">Methionine biosynthesis</keyword>
<comment type="subunit">
    <text evidence="4">Monomer.</text>
</comment>
<dbReference type="EMBL" id="ARXU01000001">
    <property type="protein sequence ID" value="KGD62827.1"/>
    <property type="molecule type" value="Genomic_DNA"/>
</dbReference>
<evidence type="ECO:0000256" key="3">
    <source>
        <dbReference type="ARBA" id="ARBA00023167"/>
    </source>
</evidence>
<sequence length="224" mass="24727">MIKAIVTDIEGTTSSISFVKEVLFPYAARQFPAFLETHWDQPEIQSQVRAAEQESGRSLESPASANALFQQWIREDRKATPLKSLQGMIWKAGYQNGDYTAHLYPDTAAALQAWKEKGLDLYVYSSGSIAAQKLFFGYSDAGDLTGLLSGYFDTTSGHKQDAGSYRTIQQAIDLPAEQLLFLSDVEAELDAAADAGFQTIRLDREGSQGESRHRVVTSFDEIAL</sequence>
<evidence type="ECO:0000313" key="5">
    <source>
        <dbReference type="EMBL" id="KGD62827.1"/>
    </source>
</evidence>
<gene>
    <name evidence="4" type="primary">mtnC</name>
    <name evidence="5" type="ORF">T9A_00147</name>
</gene>
<dbReference type="RefSeq" id="WP_084573346.1">
    <property type="nucleotide sequence ID" value="NZ_ARXU01000001.1"/>
</dbReference>
<dbReference type="Gene3D" id="1.10.720.60">
    <property type="match status" value="1"/>
</dbReference>
<dbReference type="PANTHER" id="PTHR20371">
    <property type="entry name" value="ENOLASE-PHOSPHATASE E1"/>
    <property type="match status" value="1"/>
</dbReference>
<keyword evidence="4" id="KW-0479">Metal-binding</keyword>
<dbReference type="SUPFAM" id="SSF56784">
    <property type="entry name" value="HAD-like"/>
    <property type="match status" value="1"/>
</dbReference>
<comment type="pathway">
    <text evidence="4">Amino-acid biosynthesis; L-methionine biosynthesis via salvage pathway; L-methionine from S-methyl-5-thio-alpha-D-ribose 1-phosphate: step 4/6.</text>
</comment>
<dbReference type="Pfam" id="PF00702">
    <property type="entry name" value="Hydrolase"/>
    <property type="match status" value="1"/>
</dbReference>
<evidence type="ECO:0000256" key="1">
    <source>
        <dbReference type="ARBA" id="ARBA00022605"/>
    </source>
</evidence>
<keyword evidence="2 4" id="KW-0378">Hydrolase</keyword>
<comment type="cofactor">
    <cofactor evidence="4">
        <name>Mg(2+)</name>
        <dbReference type="ChEBI" id="CHEBI:18420"/>
    </cofactor>
    <text evidence="4">Binds 1 Mg(2+) ion per subunit.</text>
</comment>
<dbReference type="InterPro" id="IPR023214">
    <property type="entry name" value="HAD_sf"/>
</dbReference>
<dbReference type="Gene3D" id="3.40.50.1000">
    <property type="entry name" value="HAD superfamily/HAD-like"/>
    <property type="match status" value="1"/>
</dbReference>
<dbReference type="SFLD" id="SFLDG01129">
    <property type="entry name" value="C1.5:_HAD__Beta-PGM__Phosphata"/>
    <property type="match status" value="1"/>
</dbReference>
<evidence type="ECO:0000256" key="2">
    <source>
        <dbReference type="ARBA" id="ARBA00022801"/>
    </source>
</evidence>
<comment type="caution">
    <text evidence="5">The sequence shown here is derived from an EMBL/GenBank/DDBJ whole genome shotgun (WGS) entry which is preliminary data.</text>
</comment>
<keyword evidence="4" id="KW-0460">Magnesium</keyword>
<accession>A0ABR4WGT3</accession>
<keyword evidence="6" id="KW-1185">Reference proteome</keyword>
<dbReference type="InterPro" id="IPR006439">
    <property type="entry name" value="HAD-SF_hydro_IA"/>
</dbReference>
<proteinExistence type="inferred from homology"/>
<dbReference type="PANTHER" id="PTHR20371:SF1">
    <property type="entry name" value="ENOLASE-PHOSPHATASE E1"/>
    <property type="match status" value="1"/>
</dbReference>